<evidence type="ECO:0000256" key="1">
    <source>
        <dbReference type="ARBA" id="ARBA00022722"/>
    </source>
</evidence>
<dbReference type="CDD" id="cd06127">
    <property type="entry name" value="DEDDh"/>
    <property type="match status" value="1"/>
</dbReference>
<accession>A0A545AN85</accession>
<organism evidence="5 6">
    <name type="scientific">Cryptosporangium phraense</name>
    <dbReference type="NCBI Taxonomy" id="2593070"/>
    <lineage>
        <taxon>Bacteria</taxon>
        <taxon>Bacillati</taxon>
        <taxon>Actinomycetota</taxon>
        <taxon>Actinomycetes</taxon>
        <taxon>Cryptosporangiales</taxon>
        <taxon>Cryptosporangiaceae</taxon>
        <taxon>Cryptosporangium</taxon>
    </lineage>
</organism>
<dbReference type="InParanoid" id="A0A545AN85"/>
<reference evidence="5 6" key="1">
    <citation type="submission" date="2019-07" db="EMBL/GenBank/DDBJ databases">
        <title>Cryptosporangium phraense sp. nov., isolated from plant litter.</title>
        <authorList>
            <person name="Suriyachadkun C."/>
        </authorList>
    </citation>
    <scope>NUCLEOTIDE SEQUENCE [LARGE SCALE GENOMIC DNA]</scope>
    <source>
        <strain evidence="5 6">A-T 5661</strain>
    </source>
</reference>
<keyword evidence="2" id="KW-0378">Hydrolase</keyword>
<protein>
    <submittedName>
        <fullName evidence="5">3'-5' exonuclease</fullName>
    </submittedName>
</protein>
<evidence type="ECO:0000256" key="3">
    <source>
        <dbReference type="ARBA" id="ARBA00022839"/>
    </source>
</evidence>
<keyword evidence="6" id="KW-1185">Reference proteome</keyword>
<dbReference type="InterPro" id="IPR036397">
    <property type="entry name" value="RNaseH_sf"/>
</dbReference>
<dbReference type="GO" id="GO:0008408">
    <property type="term" value="F:3'-5' exonuclease activity"/>
    <property type="evidence" value="ECO:0007669"/>
    <property type="project" value="TreeGrafter"/>
</dbReference>
<keyword evidence="3 5" id="KW-0269">Exonuclease</keyword>
<sequence>MEYLPWHAEPLAAVDLEGTGAQDGTSEAILEIAAIPFGGPAPNLAAAFSTLVNPDRSVPRRPWISPGLTDTTLAAAPRWSSTAGVVAGMLDGRWIVGHNVGVD</sequence>
<comment type="caution">
    <text evidence="5">The sequence shown here is derived from an EMBL/GenBank/DDBJ whole genome shotgun (WGS) entry which is preliminary data.</text>
</comment>
<dbReference type="InterPro" id="IPR013520">
    <property type="entry name" value="Ribonucl_H"/>
</dbReference>
<dbReference type="SUPFAM" id="SSF53098">
    <property type="entry name" value="Ribonuclease H-like"/>
    <property type="match status" value="1"/>
</dbReference>
<dbReference type="PANTHER" id="PTHR30231">
    <property type="entry name" value="DNA POLYMERASE III SUBUNIT EPSILON"/>
    <property type="match status" value="1"/>
</dbReference>
<keyword evidence="1" id="KW-0540">Nuclease</keyword>
<dbReference type="AlphaFoldDB" id="A0A545AN85"/>
<evidence type="ECO:0000256" key="2">
    <source>
        <dbReference type="ARBA" id="ARBA00022801"/>
    </source>
</evidence>
<dbReference type="InterPro" id="IPR012337">
    <property type="entry name" value="RNaseH-like_sf"/>
</dbReference>
<evidence type="ECO:0000313" key="6">
    <source>
        <dbReference type="Proteomes" id="UP000317982"/>
    </source>
</evidence>
<name>A0A545AN85_9ACTN</name>
<dbReference type="PANTHER" id="PTHR30231:SF4">
    <property type="entry name" value="PROTEIN NEN2"/>
    <property type="match status" value="1"/>
</dbReference>
<evidence type="ECO:0000259" key="4">
    <source>
        <dbReference type="Pfam" id="PF00929"/>
    </source>
</evidence>
<dbReference type="Gene3D" id="3.30.420.10">
    <property type="entry name" value="Ribonuclease H-like superfamily/Ribonuclease H"/>
    <property type="match status" value="1"/>
</dbReference>
<gene>
    <name evidence="5" type="ORF">FL583_22330</name>
</gene>
<dbReference type="Proteomes" id="UP000317982">
    <property type="component" value="Unassembled WGS sequence"/>
</dbReference>
<proteinExistence type="predicted"/>
<feature type="domain" description="Exonuclease" evidence="4">
    <location>
        <begin position="14"/>
        <end position="103"/>
    </location>
</feature>
<evidence type="ECO:0000313" key="5">
    <source>
        <dbReference type="EMBL" id="TQS42798.1"/>
    </source>
</evidence>
<dbReference type="EMBL" id="VIRS01000016">
    <property type="protein sequence ID" value="TQS42798.1"/>
    <property type="molecule type" value="Genomic_DNA"/>
</dbReference>
<dbReference type="OrthoDB" id="9803913at2"/>
<dbReference type="GO" id="GO:0003676">
    <property type="term" value="F:nucleic acid binding"/>
    <property type="evidence" value="ECO:0007669"/>
    <property type="project" value="InterPro"/>
</dbReference>
<dbReference type="Pfam" id="PF00929">
    <property type="entry name" value="RNase_T"/>
    <property type="match status" value="1"/>
</dbReference>
<dbReference type="RefSeq" id="WP_142706667.1">
    <property type="nucleotide sequence ID" value="NZ_VIRS01000016.1"/>
</dbReference>